<protein>
    <submittedName>
        <fullName evidence="2">Uncharacterized protein</fullName>
    </submittedName>
</protein>
<comment type="caution">
    <text evidence="2">The sequence shown here is derived from an EMBL/GenBank/DDBJ whole genome shotgun (WGS) entry which is preliminary data.</text>
</comment>
<proteinExistence type="predicted"/>
<gene>
    <name evidence="2" type="ORF">KFK09_007644</name>
</gene>
<evidence type="ECO:0000313" key="3">
    <source>
        <dbReference type="Proteomes" id="UP000829196"/>
    </source>
</evidence>
<dbReference type="Proteomes" id="UP000829196">
    <property type="component" value="Unassembled WGS sequence"/>
</dbReference>
<dbReference type="EMBL" id="JAGYWB010000006">
    <property type="protein sequence ID" value="KAI0520173.1"/>
    <property type="molecule type" value="Genomic_DNA"/>
</dbReference>
<sequence>MRLFADGRFCGSAEPVQQEWFPYSGSHVDRVYTPVPDVVVAPEIDAVQGGRVTGARKDSTTAADQSVPTDRPQTVPLLLDDALAVMDVAHILSCPTPAWFSCRCPFHSVRCGPPRSVDTVSQSAVYDSGGGDGQSHGGVTAQLRRVGGYTPCYGCSPPTIQRRASSTTVAAPELLELIEFQRQFRCSTSSTVECTVQSQSVQLSPVQIQDMIAQRYLIRGSLRRPWIHEYGMVPSTCTSADEVYIYDDAEHYMPRKVRRPPTAQSPVYPAGVVQGPMQPLAQCRCPHRGTDIQGPVESTVDDEIMPVPRYFSPAVDNFVERGLVPSTWSGDRPQNKPVFGELIFLETGQVVSVADVRPEENEDRVLEAPREFEVGASSAMDELCEINLGTNQIPPIFIVLCYPNQRLKTTCIEIDPSMIKAIVDLKPPRSLTQLRSFQDRQALVPRTCLLPIRPYTVCSVEKGQIGRSLLWVLKRGDGLPTSLSLTAPRTSASGGCRGDFHSLSRRCEYGQADIESFSIHRFDLADIRLFGKLFIRCCEYGQVDIELFSFAVANMVRRMLNSLSLSPFVSLFRSGQANIGLSSFTVSIWSGECWTFFLLSHRCDYGQVDIRLSGGLIIRCCEYGQANVDSPFWLGARQSPWEAYFTTSSFPLFYFPVWGVEFSADSLFTVSIWSGEHRLLPQFTGSIWSGECGIFLFPSALLFRSGQADVGCSFFFLFFSPFTVSIWSVNVGFSFSLPLCCFDLVRQTVGSLFSTHVHCFDLVRQTVGSLFLLMFTVSIWSGEHSASSPFTVSIWSGECGIFLFPSVLLFRSGQADGWFFLRSCSLFRSGQVSIRLLPHSLFRSGQVNVGFSFSLPLCCFDLVRQTVGSLFLLMFTVSIWSGEH</sequence>
<dbReference type="AlphaFoldDB" id="A0A8T3BXG0"/>
<reference evidence="2" key="1">
    <citation type="journal article" date="2022" name="Front. Genet.">
        <title>Chromosome-Scale Assembly of the Dendrobium nobile Genome Provides Insights Into the Molecular Mechanism of the Biosynthesis of the Medicinal Active Ingredient of Dendrobium.</title>
        <authorList>
            <person name="Xu Q."/>
            <person name="Niu S.-C."/>
            <person name="Li K.-L."/>
            <person name="Zheng P.-J."/>
            <person name="Zhang X.-J."/>
            <person name="Jia Y."/>
            <person name="Liu Y."/>
            <person name="Niu Y.-X."/>
            <person name="Yu L.-H."/>
            <person name="Chen D.-F."/>
            <person name="Zhang G.-Q."/>
        </authorList>
    </citation>
    <scope>NUCLEOTIDE SEQUENCE</scope>
    <source>
        <tissue evidence="2">Leaf</tissue>
    </source>
</reference>
<evidence type="ECO:0000256" key="1">
    <source>
        <dbReference type="SAM" id="MobiDB-lite"/>
    </source>
</evidence>
<name>A0A8T3BXG0_DENNO</name>
<feature type="compositionally biased region" description="Polar residues" evidence="1">
    <location>
        <begin position="60"/>
        <end position="72"/>
    </location>
</feature>
<keyword evidence="3" id="KW-1185">Reference proteome</keyword>
<accession>A0A8T3BXG0</accession>
<feature type="region of interest" description="Disordered" evidence="1">
    <location>
        <begin position="50"/>
        <end position="72"/>
    </location>
</feature>
<evidence type="ECO:0000313" key="2">
    <source>
        <dbReference type="EMBL" id="KAI0520173.1"/>
    </source>
</evidence>
<organism evidence="2 3">
    <name type="scientific">Dendrobium nobile</name>
    <name type="common">Orchid</name>
    <dbReference type="NCBI Taxonomy" id="94219"/>
    <lineage>
        <taxon>Eukaryota</taxon>
        <taxon>Viridiplantae</taxon>
        <taxon>Streptophyta</taxon>
        <taxon>Embryophyta</taxon>
        <taxon>Tracheophyta</taxon>
        <taxon>Spermatophyta</taxon>
        <taxon>Magnoliopsida</taxon>
        <taxon>Liliopsida</taxon>
        <taxon>Asparagales</taxon>
        <taxon>Orchidaceae</taxon>
        <taxon>Epidendroideae</taxon>
        <taxon>Malaxideae</taxon>
        <taxon>Dendrobiinae</taxon>
        <taxon>Dendrobium</taxon>
    </lineage>
</organism>